<sequence>MSNFYAPIPIYPNFDFLFYRWGFGQIGKPKDKDCLDQFATLITQYHDEQELHFLYNANYFLCHVNVMCSNRTVPPFKDGWRLWDRLFCRDSVSETEHGVTENEIDQLGFELIDQYPMEANGEFKQPMLQIEMMSINRDFQIEIDEISFLGKEAKFIEVAKILNEVDPRQREILYRSAELDPVNFNEVFTTRENLMAFEQKAGFMNHGLTPDQVEEYAPMPTIEQINKRKEKMLRGFNSESGHVLKIKEKAKSWQEAMYLELQDLKNKFPISQAGFYAEQLEVRLEELGHKNANGRNVSKDSIQKELAKRLGSGWYKLPFPRNI</sequence>
<gene>
    <name evidence="1" type="ORF">HQN79_10215</name>
</gene>
<keyword evidence="2" id="KW-1185">Reference proteome</keyword>
<evidence type="ECO:0000313" key="2">
    <source>
        <dbReference type="Proteomes" id="UP000504724"/>
    </source>
</evidence>
<proteinExistence type="predicted"/>
<organism evidence="1 2">
    <name type="scientific">Thiomicrorhabdus xiamenensis</name>
    <dbReference type="NCBI Taxonomy" id="2739063"/>
    <lineage>
        <taxon>Bacteria</taxon>
        <taxon>Pseudomonadati</taxon>
        <taxon>Pseudomonadota</taxon>
        <taxon>Gammaproteobacteria</taxon>
        <taxon>Thiotrichales</taxon>
        <taxon>Piscirickettsiaceae</taxon>
        <taxon>Thiomicrorhabdus</taxon>
    </lineage>
</organism>
<reference evidence="1 2" key="1">
    <citation type="submission" date="2020-05" db="EMBL/GenBank/DDBJ databases">
        <title>Thiomicrorhabdus sediminis sp.nov. and Thiomicrorhabdus xiamenensis sp.nov., novel sulfur-oxidizing bacteria isolated from coastal sediment.</title>
        <authorList>
            <person name="Liu X."/>
        </authorList>
    </citation>
    <scope>NUCLEOTIDE SEQUENCE [LARGE SCALE GENOMIC DNA]</scope>
    <source>
        <strain evidence="1 2">G2</strain>
    </source>
</reference>
<protein>
    <submittedName>
        <fullName evidence="1">Uncharacterized protein</fullName>
    </submittedName>
</protein>
<name>A0A7D4T1G9_9GAMM</name>
<dbReference type="EMBL" id="CP054020">
    <property type="protein sequence ID" value="QKI89922.1"/>
    <property type="molecule type" value="Genomic_DNA"/>
</dbReference>
<accession>A0A7D4T1G9</accession>
<dbReference type="Proteomes" id="UP000504724">
    <property type="component" value="Chromosome"/>
</dbReference>
<dbReference type="KEGG" id="txa:HQN79_10215"/>
<evidence type="ECO:0000313" key="1">
    <source>
        <dbReference type="EMBL" id="QKI89922.1"/>
    </source>
</evidence>
<dbReference type="RefSeq" id="WP_173286202.1">
    <property type="nucleotide sequence ID" value="NZ_CP054020.1"/>
</dbReference>
<dbReference type="AlphaFoldDB" id="A0A7D4T1G9"/>